<evidence type="ECO:0000313" key="1">
    <source>
        <dbReference type="EMBL" id="SIS75106.1"/>
    </source>
</evidence>
<evidence type="ECO:0000313" key="2">
    <source>
        <dbReference type="Proteomes" id="UP000185678"/>
    </source>
</evidence>
<gene>
    <name evidence="1" type="ORF">SAMN05421779_103430</name>
</gene>
<dbReference type="OrthoDB" id="8478898at2"/>
<dbReference type="AlphaFoldDB" id="A0A1N7LMR2"/>
<dbReference type="Proteomes" id="UP000185678">
    <property type="component" value="Unassembled WGS sequence"/>
</dbReference>
<name>A0A1N7LMR2_9PROT</name>
<dbReference type="STRING" id="80876.SAMN05421779_103430"/>
<proteinExistence type="predicted"/>
<sequence>MVNLITRIMNAYPVGFFRVLSEYIDAGFAEAWTLANRHAEEPERLNMLGQFRHSRCEAGFRRAAQEAGLTVTAPHTQPLGGRYSIVCGSDVYIVRSNIQKHCGPPRASGFRKNWASINASLFETQGDLFKCVPPSPDQQLCTMLVTTANTCRGDQSVPAFVGIGIPSSTLSVWKTLISLPDLLARYHDADTATRKTGEMAVTLKDVAVPRLKMKPNQE</sequence>
<accession>A0A1N7LMR2</accession>
<protein>
    <submittedName>
        <fullName evidence="1">Uncharacterized protein</fullName>
    </submittedName>
</protein>
<dbReference type="RefSeq" id="WP_139332850.1">
    <property type="nucleotide sequence ID" value="NZ_FTOA01000003.1"/>
</dbReference>
<dbReference type="EMBL" id="FTOA01000003">
    <property type="protein sequence ID" value="SIS75106.1"/>
    <property type="molecule type" value="Genomic_DNA"/>
</dbReference>
<organism evidence="1 2">
    <name type="scientific">Insolitispirillum peregrinum</name>
    <dbReference type="NCBI Taxonomy" id="80876"/>
    <lineage>
        <taxon>Bacteria</taxon>
        <taxon>Pseudomonadati</taxon>
        <taxon>Pseudomonadota</taxon>
        <taxon>Alphaproteobacteria</taxon>
        <taxon>Rhodospirillales</taxon>
        <taxon>Novispirillaceae</taxon>
        <taxon>Insolitispirillum</taxon>
    </lineage>
</organism>
<keyword evidence="2" id="KW-1185">Reference proteome</keyword>
<reference evidence="1 2" key="1">
    <citation type="submission" date="2017-01" db="EMBL/GenBank/DDBJ databases">
        <authorList>
            <person name="Mah S.A."/>
            <person name="Swanson W.J."/>
            <person name="Moy G.W."/>
            <person name="Vacquier V.D."/>
        </authorList>
    </citation>
    <scope>NUCLEOTIDE SEQUENCE [LARGE SCALE GENOMIC DNA]</scope>
    <source>
        <strain evidence="1 2">DSM 11589</strain>
    </source>
</reference>